<name>A0A239XBB6_9FLAO</name>
<gene>
    <name evidence="1" type="ORF">SAMEA4412677_01263</name>
</gene>
<proteinExistence type="predicted"/>
<dbReference type="InterPro" id="IPR045607">
    <property type="entry name" value="DUF6452"/>
</dbReference>
<dbReference type="AlphaFoldDB" id="A0A239XBB6"/>
<keyword evidence="2" id="KW-1185">Reference proteome</keyword>
<evidence type="ECO:0000313" key="1">
    <source>
        <dbReference type="EMBL" id="SNV43483.1"/>
    </source>
</evidence>
<accession>A0A239XBB6</accession>
<reference evidence="1 2" key="1">
    <citation type="submission" date="2017-06" db="EMBL/GenBank/DDBJ databases">
        <authorList>
            <consortium name="Pathogen Informatics"/>
        </authorList>
    </citation>
    <scope>NUCLEOTIDE SEQUENCE [LARGE SCALE GENOMIC DNA]</scope>
    <source>
        <strain evidence="1 2">NCTC13490</strain>
    </source>
</reference>
<dbReference type="Pfam" id="PF20050">
    <property type="entry name" value="DUF6452"/>
    <property type="match status" value="1"/>
</dbReference>
<dbReference type="KEGG" id="ctak:4412677_01263"/>
<evidence type="ECO:0000313" key="2">
    <source>
        <dbReference type="Proteomes" id="UP000215196"/>
    </source>
</evidence>
<protein>
    <submittedName>
        <fullName evidence="1">Uncharacterized protein</fullName>
    </submittedName>
</protein>
<sequence>MVIITGIILNNMKNFRLLLITLILAVSCNSDDDICVSGEATPRLKMKFKESQNNKLLKLNKLIVGVDYGEGEKTVLSTTAVDSVLIPLRVDNNLYTDIFIQTEEKGPKSKIRINYTSESQYVSPACGFKKLYKDVSATLVTPNPVTSSEQIKTEIINENPTHLYLIF</sequence>
<dbReference type="EMBL" id="LT906465">
    <property type="protein sequence ID" value="SNV43483.1"/>
    <property type="molecule type" value="Genomic_DNA"/>
</dbReference>
<dbReference type="Proteomes" id="UP000215196">
    <property type="component" value="Chromosome 1"/>
</dbReference>
<organism evidence="1 2">
    <name type="scientific">Chryseobacterium taklimakanense</name>
    <dbReference type="NCBI Taxonomy" id="536441"/>
    <lineage>
        <taxon>Bacteria</taxon>
        <taxon>Pseudomonadati</taxon>
        <taxon>Bacteroidota</taxon>
        <taxon>Flavobacteriia</taxon>
        <taxon>Flavobacteriales</taxon>
        <taxon>Weeksellaceae</taxon>
        <taxon>Chryseobacterium group</taxon>
        <taxon>Chryseobacterium</taxon>
    </lineage>
</organism>